<evidence type="ECO:0000256" key="1">
    <source>
        <dbReference type="ARBA" id="ARBA00022722"/>
    </source>
</evidence>
<keyword evidence="3" id="KW-0378">Hydrolase</keyword>
<dbReference type="EMBL" id="SMLM01000004">
    <property type="protein sequence ID" value="TFY99258.1"/>
    <property type="molecule type" value="Genomic_DNA"/>
</dbReference>
<name>A0A4Z0BMS8_9BURK</name>
<feature type="domain" description="TNase-like" evidence="5">
    <location>
        <begin position="4"/>
        <end position="128"/>
    </location>
</feature>
<dbReference type="GO" id="GO:0016787">
    <property type="term" value="F:hydrolase activity"/>
    <property type="evidence" value="ECO:0007669"/>
    <property type="project" value="UniProtKB-KW"/>
</dbReference>
<sequence>MIAAAAICLIVAISDGDTVKARCGEPGASQQVSVRLAEIDAPESAQAYGKRSKAALSVLCFGVWATIKPLARDGYGRTVARLECRGKDASSEQVRQGMAWAFTRYLTDPEIKRLEEGARASRAGLWDDPEPLAPSDWRASQRLKPSGLR</sequence>
<dbReference type="SMART" id="SM00318">
    <property type="entry name" value="SNc"/>
    <property type="match status" value="1"/>
</dbReference>
<comment type="caution">
    <text evidence="6">The sequence shown here is derived from an EMBL/GenBank/DDBJ whole genome shotgun (WGS) entry which is preliminary data.</text>
</comment>
<keyword evidence="1" id="KW-0540">Nuclease</keyword>
<evidence type="ECO:0000256" key="4">
    <source>
        <dbReference type="SAM" id="MobiDB-lite"/>
    </source>
</evidence>
<dbReference type="InterPro" id="IPR035437">
    <property type="entry name" value="SNase_OB-fold_sf"/>
</dbReference>
<proteinExistence type="predicted"/>
<evidence type="ECO:0000259" key="5">
    <source>
        <dbReference type="PROSITE" id="PS50830"/>
    </source>
</evidence>
<dbReference type="Pfam" id="PF00565">
    <property type="entry name" value="SNase"/>
    <property type="match status" value="1"/>
</dbReference>
<evidence type="ECO:0000313" key="7">
    <source>
        <dbReference type="Proteomes" id="UP000298180"/>
    </source>
</evidence>
<evidence type="ECO:0000313" key="6">
    <source>
        <dbReference type="EMBL" id="TFY99258.1"/>
    </source>
</evidence>
<gene>
    <name evidence="6" type="ORF">EZ313_22095</name>
</gene>
<dbReference type="OrthoDB" id="9805504at2"/>
<reference evidence="6 7" key="1">
    <citation type="submission" date="2019-03" db="EMBL/GenBank/DDBJ databases">
        <title>Ramlibacter henchirensis DSM 14656, whole genome shotgun sequence.</title>
        <authorList>
            <person name="Zhang X."/>
            <person name="Feng G."/>
            <person name="Zhu H."/>
        </authorList>
    </citation>
    <scope>NUCLEOTIDE SEQUENCE [LARGE SCALE GENOMIC DNA]</scope>
    <source>
        <strain evidence="6 7">DSM 14656</strain>
    </source>
</reference>
<keyword evidence="7" id="KW-1185">Reference proteome</keyword>
<dbReference type="InterPro" id="IPR016071">
    <property type="entry name" value="Staphylococal_nuclease_OB-fold"/>
</dbReference>
<feature type="region of interest" description="Disordered" evidence="4">
    <location>
        <begin position="123"/>
        <end position="149"/>
    </location>
</feature>
<dbReference type="Proteomes" id="UP000298180">
    <property type="component" value="Unassembled WGS sequence"/>
</dbReference>
<dbReference type="PANTHER" id="PTHR12302">
    <property type="entry name" value="EBNA2 BINDING PROTEIN P100"/>
    <property type="match status" value="1"/>
</dbReference>
<keyword evidence="2" id="KW-0255">Endonuclease</keyword>
<evidence type="ECO:0000256" key="3">
    <source>
        <dbReference type="ARBA" id="ARBA00022801"/>
    </source>
</evidence>
<dbReference type="Gene3D" id="2.40.50.90">
    <property type="match status" value="1"/>
</dbReference>
<dbReference type="GO" id="GO:0004519">
    <property type="term" value="F:endonuclease activity"/>
    <property type="evidence" value="ECO:0007669"/>
    <property type="project" value="UniProtKB-KW"/>
</dbReference>
<evidence type="ECO:0000256" key="2">
    <source>
        <dbReference type="ARBA" id="ARBA00022759"/>
    </source>
</evidence>
<dbReference type="PANTHER" id="PTHR12302:SF3">
    <property type="entry name" value="SERINE_THREONINE-PROTEIN KINASE 31"/>
    <property type="match status" value="1"/>
</dbReference>
<protein>
    <recommendedName>
        <fullName evidence="5">TNase-like domain-containing protein</fullName>
    </recommendedName>
</protein>
<accession>A0A4Z0BMS8</accession>
<organism evidence="6 7">
    <name type="scientific">Ramlibacter henchirensis</name>
    <dbReference type="NCBI Taxonomy" id="204072"/>
    <lineage>
        <taxon>Bacteria</taxon>
        <taxon>Pseudomonadati</taxon>
        <taxon>Pseudomonadota</taxon>
        <taxon>Betaproteobacteria</taxon>
        <taxon>Burkholderiales</taxon>
        <taxon>Comamonadaceae</taxon>
        <taxon>Ramlibacter</taxon>
    </lineage>
</organism>
<dbReference type="AlphaFoldDB" id="A0A4Z0BMS8"/>
<dbReference type="PROSITE" id="PS50830">
    <property type="entry name" value="TNASE_3"/>
    <property type="match status" value="1"/>
</dbReference>
<dbReference type="SUPFAM" id="SSF50199">
    <property type="entry name" value="Staphylococcal nuclease"/>
    <property type="match status" value="1"/>
</dbReference>